<evidence type="ECO:0000313" key="2">
    <source>
        <dbReference type="EMBL" id="KAG7097770.1"/>
    </source>
</evidence>
<gene>
    <name evidence="2" type="ORF">E1B28_005090</name>
</gene>
<organism evidence="2 3">
    <name type="scientific">Marasmius oreades</name>
    <name type="common">fairy-ring Marasmius</name>
    <dbReference type="NCBI Taxonomy" id="181124"/>
    <lineage>
        <taxon>Eukaryota</taxon>
        <taxon>Fungi</taxon>
        <taxon>Dikarya</taxon>
        <taxon>Basidiomycota</taxon>
        <taxon>Agaricomycotina</taxon>
        <taxon>Agaricomycetes</taxon>
        <taxon>Agaricomycetidae</taxon>
        <taxon>Agaricales</taxon>
        <taxon>Marasmiineae</taxon>
        <taxon>Marasmiaceae</taxon>
        <taxon>Marasmius</taxon>
    </lineage>
</organism>
<keyword evidence="3" id="KW-1185">Reference proteome</keyword>
<sequence length="285" mass="30980">MRKYLLKKLEKQLTSRLKLEDVTLVSKKQLRLRLWWISRTQITWTTRFHQHLKKESGPKLTVPSPPQAIPAGDPIEGNGSSDYYNPDAVVDEEDLDDSGDVVDVAKSRNLRVKGGQQAALMLEKKKVTAVALSNTHTVHAPMRPNLKHTLPPLPLPSSEKAKHVPPKSALRSTWLEDSAVPVLNENNEADSFESPSGTVYQRSPSVMSGTGSFLSGYRSGAATSEGGTSTRAPSETGDMIITDLGGGIINVSGISSDEDGGLMEILNNHLTIQESSPMLKSKVCD</sequence>
<accession>A0A9P8ADY5</accession>
<dbReference type="RefSeq" id="XP_043014240.1">
    <property type="nucleotide sequence ID" value="XM_043149633.1"/>
</dbReference>
<feature type="region of interest" description="Disordered" evidence="1">
    <location>
        <begin position="55"/>
        <end position="86"/>
    </location>
</feature>
<comment type="caution">
    <text evidence="2">The sequence shown here is derived from an EMBL/GenBank/DDBJ whole genome shotgun (WGS) entry which is preliminary data.</text>
</comment>
<dbReference type="AlphaFoldDB" id="A0A9P8ADY5"/>
<proteinExistence type="predicted"/>
<evidence type="ECO:0000313" key="3">
    <source>
        <dbReference type="Proteomes" id="UP001049176"/>
    </source>
</evidence>
<name>A0A9P8ADY5_9AGAR</name>
<dbReference type="Proteomes" id="UP001049176">
    <property type="component" value="Chromosome 2"/>
</dbReference>
<dbReference type="GeneID" id="66074166"/>
<dbReference type="EMBL" id="CM032182">
    <property type="protein sequence ID" value="KAG7097770.1"/>
    <property type="molecule type" value="Genomic_DNA"/>
</dbReference>
<evidence type="ECO:0000256" key="1">
    <source>
        <dbReference type="SAM" id="MobiDB-lite"/>
    </source>
</evidence>
<protein>
    <submittedName>
        <fullName evidence="2">Uncharacterized protein</fullName>
    </submittedName>
</protein>
<reference evidence="2" key="1">
    <citation type="journal article" date="2021" name="Genome Biol. Evol.">
        <title>The assembled and annotated genome of the fairy-ring fungus Marasmius oreades.</title>
        <authorList>
            <person name="Hiltunen M."/>
            <person name="Ament-Velasquez S.L."/>
            <person name="Johannesson H."/>
        </authorList>
    </citation>
    <scope>NUCLEOTIDE SEQUENCE</scope>
    <source>
        <strain evidence="2">03SP1</strain>
    </source>
</reference>
<dbReference type="KEGG" id="more:E1B28_005090"/>